<gene>
    <name evidence="2" type="ORF">GCM10010280_11050</name>
</gene>
<dbReference type="AntiFam" id="ANF00248">
    <property type="entry name" value="Shadow ORF (opposite ppsD)"/>
</dbReference>
<dbReference type="AntiFam" id="ANF00171">
    <property type="entry name" value="Shadow ORF (opposite pikAII)"/>
</dbReference>
<evidence type="ECO:0000313" key="3">
    <source>
        <dbReference type="Proteomes" id="UP000656732"/>
    </source>
</evidence>
<proteinExistence type="predicted"/>
<feature type="compositionally biased region" description="Basic and acidic residues" evidence="1">
    <location>
        <begin position="441"/>
        <end position="457"/>
    </location>
</feature>
<reference evidence="2" key="2">
    <citation type="submission" date="2020-09" db="EMBL/GenBank/DDBJ databases">
        <authorList>
            <person name="Sun Q."/>
            <person name="Ohkuma M."/>
        </authorList>
    </citation>
    <scope>NUCLEOTIDE SEQUENCE</scope>
    <source>
        <strain evidence="2">JCM 4403</strain>
    </source>
</reference>
<organism evidence="2 3">
    <name type="scientific">Streptomyces pilosus</name>
    <dbReference type="NCBI Taxonomy" id="28893"/>
    <lineage>
        <taxon>Bacteria</taxon>
        <taxon>Bacillati</taxon>
        <taxon>Actinomycetota</taxon>
        <taxon>Actinomycetes</taxon>
        <taxon>Kitasatosporales</taxon>
        <taxon>Streptomycetaceae</taxon>
        <taxon>Streptomyces</taxon>
    </lineage>
</organism>
<dbReference type="AlphaFoldDB" id="A0A918BGI8"/>
<accession>A0A918BGI8</accession>
<feature type="compositionally biased region" description="Basic and acidic residues" evidence="1">
    <location>
        <begin position="288"/>
        <end position="298"/>
    </location>
</feature>
<name>A0A918BGI8_9ACTN</name>
<sequence length="631" mass="66166">MGGGDLTDRVARHQVRHHAPVLQQPVQGHLEREQRGLRVLRPVQQVPTVRRRGGVPHHLPQRAVRLDVQMAHDLVQGGGEHRVPVVEFPPHAGPLAALAGEQERGAPLDGLPGDQGGVLRAGRQGGEAAQCLLPAVRQQHGPVLQRGPADGQGVGHIAQLVLCGRLPVASGEAGAQLPGLGAQRRPAPGRHDQRHRCRQGCAVGAGRVLGPLPRCRAGLLPRCLLQDDVRVGAADAERRHPGAARASVRRPREGLGQQLHGTRRPVDVRGGPVDVERSRQHAVPHRHDHLDHPRDAGRRLGVPDVGLERAEPQRTVLRPPLAVGGEQRLGLDRVTQRRTGTVRLHRVHVGGVQARRRQRLLDDALLGGAVGRGQAVGGTVLVHGGAADHRQDAPALAPGVRQPHQDQHTGPLAPAGTVGRRRERLADAVRGQTPLPAEGGEDTRAADDGHTTGEGERALTLPQRLAGEVQRHQGARAGRVHGEGGALQAERVGGAAGDDTGRDTGEQVSVQAVGCLVQTEPVLLRLRADEGPRAAAAQGVRIDARVLQGLPAQLQDQPLLRVHGGGLAGPDAEELGVETARVLQEGGVAHIALAGLGGVGVVEVVHVPAAVGGQGGEGVTLLGHQTPQGVR</sequence>
<evidence type="ECO:0000313" key="2">
    <source>
        <dbReference type="EMBL" id="GGQ66805.1"/>
    </source>
</evidence>
<feature type="region of interest" description="Disordered" evidence="1">
    <location>
        <begin position="234"/>
        <end position="299"/>
    </location>
</feature>
<feature type="region of interest" description="Disordered" evidence="1">
    <location>
        <begin position="396"/>
        <end position="463"/>
    </location>
</feature>
<dbReference type="EMBL" id="BMTU01000002">
    <property type="protein sequence ID" value="GGQ66805.1"/>
    <property type="molecule type" value="Genomic_DNA"/>
</dbReference>
<dbReference type="Proteomes" id="UP000656732">
    <property type="component" value="Unassembled WGS sequence"/>
</dbReference>
<protein>
    <submittedName>
        <fullName evidence="2">Uncharacterized protein</fullName>
    </submittedName>
</protein>
<comment type="caution">
    <text evidence="2">The sequence shown here is derived from an EMBL/GenBank/DDBJ whole genome shotgun (WGS) entry which is preliminary data.</text>
</comment>
<keyword evidence="3" id="KW-1185">Reference proteome</keyword>
<evidence type="ECO:0000256" key="1">
    <source>
        <dbReference type="SAM" id="MobiDB-lite"/>
    </source>
</evidence>
<reference evidence="2" key="1">
    <citation type="journal article" date="2014" name="Int. J. Syst. Evol. Microbiol.">
        <title>Complete genome sequence of Corynebacterium casei LMG S-19264T (=DSM 44701T), isolated from a smear-ripened cheese.</title>
        <authorList>
            <consortium name="US DOE Joint Genome Institute (JGI-PGF)"/>
            <person name="Walter F."/>
            <person name="Albersmeier A."/>
            <person name="Kalinowski J."/>
            <person name="Ruckert C."/>
        </authorList>
    </citation>
    <scope>NUCLEOTIDE SEQUENCE</scope>
    <source>
        <strain evidence="2">JCM 4403</strain>
    </source>
</reference>